<sequence>MELDRRHLTAAEAEAAQIDVGLRNYMLGVYNHMTIGLALTGFFALGTKILAMSSPAFAQLIFASPLKWVIMLAPLGMVFFLAARIQSMQAATARTTFFVYAGVMGVSMASIFFVFTGESIVRVFFITAAAFAGLSLFGYTTKRSLSGMGSFLFMGLIGILIASVVNIFMASTMLQFMISAGGVLVFAGLTAYDTQNIKNMYLESDGHEVATKKSVMGALQLYLDFIMMFQYLLMLFGNRE</sequence>
<comment type="subcellular location">
    <subcellularLocation>
        <location evidence="1">Membrane</location>
        <topology evidence="1">Multi-pass membrane protein</topology>
    </subcellularLocation>
</comment>
<evidence type="ECO:0000256" key="5">
    <source>
        <dbReference type="ARBA" id="ARBA00023136"/>
    </source>
</evidence>
<proteinExistence type="inferred from homology"/>
<protein>
    <submittedName>
        <fullName evidence="7">Bax inhibitor-1/YccA family protein</fullName>
    </submittedName>
</protein>
<evidence type="ECO:0000313" key="7">
    <source>
        <dbReference type="EMBL" id="UUX48335.1"/>
    </source>
</evidence>
<feature type="transmembrane region" description="Helical" evidence="6">
    <location>
        <begin position="215"/>
        <end position="236"/>
    </location>
</feature>
<evidence type="ECO:0000313" key="8">
    <source>
        <dbReference type="Proteomes" id="UP001060336"/>
    </source>
</evidence>
<feature type="transmembrane region" description="Helical" evidence="6">
    <location>
        <begin position="97"/>
        <end position="115"/>
    </location>
</feature>
<evidence type="ECO:0000256" key="1">
    <source>
        <dbReference type="ARBA" id="ARBA00004141"/>
    </source>
</evidence>
<dbReference type="Pfam" id="PF01027">
    <property type="entry name" value="Bax1-I"/>
    <property type="match status" value="1"/>
</dbReference>
<evidence type="ECO:0000256" key="3">
    <source>
        <dbReference type="ARBA" id="ARBA00022692"/>
    </source>
</evidence>
<dbReference type="PANTHER" id="PTHR23291">
    <property type="entry name" value="BAX INHIBITOR-RELATED"/>
    <property type="match status" value="1"/>
</dbReference>
<evidence type="ECO:0000256" key="2">
    <source>
        <dbReference type="ARBA" id="ARBA00010350"/>
    </source>
</evidence>
<gene>
    <name evidence="7" type="ORF">NUH88_13020</name>
</gene>
<dbReference type="EMBL" id="CP102480">
    <property type="protein sequence ID" value="UUX48335.1"/>
    <property type="molecule type" value="Genomic_DNA"/>
</dbReference>
<dbReference type="KEGG" id="naci:NUH88_13020"/>
<feature type="transmembrane region" description="Helical" evidence="6">
    <location>
        <begin position="121"/>
        <end position="139"/>
    </location>
</feature>
<feature type="transmembrane region" description="Helical" evidence="6">
    <location>
        <begin position="176"/>
        <end position="194"/>
    </location>
</feature>
<keyword evidence="5 6" id="KW-0472">Membrane</keyword>
<feature type="transmembrane region" description="Helical" evidence="6">
    <location>
        <begin position="68"/>
        <end position="85"/>
    </location>
</feature>
<evidence type="ECO:0000256" key="6">
    <source>
        <dbReference type="RuleBase" id="RU004379"/>
    </source>
</evidence>
<keyword evidence="3 6" id="KW-0812">Transmembrane</keyword>
<keyword evidence="8" id="KW-1185">Reference proteome</keyword>
<organism evidence="7 8">
    <name type="scientific">Nisaea acidiphila</name>
    <dbReference type="NCBI Taxonomy" id="1862145"/>
    <lineage>
        <taxon>Bacteria</taxon>
        <taxon>Pseudomonadati</taxon>
        <taxon>Pseudomonadota</taxon>
        <taxon>Alphaproteobacteria</taxon>
        <taxon>Rhodospirillales</taxon>
        <taxon>Thalassobaculaceae</taxon>
        <taxon>Nisaea</taxon>
    </lineage>
</organism>
<dbReference type="AlphaFoldDB" id="A0A9J7AMD9"/>
<dbReference type="RefSeq" id="WP_257766843.1">
    <property type="nucleotide sequence ID" value="NZ_CP102480.1"/>
</dbReference>
<dbReference type="InterPro" id="IPR006214">
    <property type="entry name" value="Bax_inhibitor_1-related"/>
</dbReference>
<comment type="similarity">
    <text evidence="2 6">Belongs to the BI1 family.</text>
</comment>
<reference evidence="7" key="1">
    <citation type="submission" date="2022-08" db="EMBL/GenBank/DDBJ databases">
        <title>Nisaea acidiphila sp. nov., isolated from a marine algal debris and emended description of the genus Nisaea Urios et al. 2008.</title>
        <authorList>
            <person name="Kwon K."/>
        </authorList>
    </citation>
    <scope>NUCLEOTIDE SEQUENCE</scope>
    <source>
        <strain evidence="7">MEBiC11861</strain>
    </source>
</reference>
<dbReference type="GO" id="GO:0005886">
    <property type="term" value="C:plasma membrane"/>
    <property type="evidence" value="ECO:0007669"/>
    <property type="project" value="TreeGrafter"/>
</dbReference>
<dbReference type="CDD" id="cd10432">
    <property type="entry name" value="BI-1-like_bacterial"/>
    <property type="match status" value="1"/>
</dbReference>
<name>A0A9J7AMD9_9PROT</name>
<dbReference type="Proteomes" id="UP001060336">
    <property type="component" value="Chromosome"/>
</dbReference>
<feature type="transmembrane region" description="Helical" evidence="6">
    <location>
        <begin position="151"/>
        <end position="170"/>
    </location>
</feature>
<keyword evidence="4 6" id="KW-1133">Transmembrane helix</keyword>
<evidence type="ECO:0000256" key="4">
    <source>
        <dbReference type="ARBA" id="ARBA00022989"/>
    </source>
</evidence>
<dbReference type="PANTHER" id="PTHR23291:SF50">
    <property type="entry name" value="PROTEIN LIFEGUARD 4"/>
    <property type="match status" value="1"/>
</dbReference>
<feature type="transmembrane region" description="Helical" evidence="6">
    <location>
        <begin position="35"/>
        <end position="62"/>
    </location>
</feature>
<accession>A0A9J7AMD9</accession>